<feature type="transmembrane region" description="Helical" evidence="1">
    <location>
        <begin position="59"/>
        <end position="77"/>
    </location>
</feature>
<evidence type="ECO:0000313" key="2">
    <source>
        <dbReference type="EMBL" id="KAG1305911.1"/>
    </source>
</evidence>
<keyword evidence="1" id="KW-1133">Transmembrane helix</keyword>
<evidence type="ECO:0000313" key="3">
    <source>
        <dbReference type="Proteomes" id="UP000716291"/>
    </source>
</evidence>
<organism evidence="2 3">
    <name type="scientific">Rhizopus oryzae</name>
    <name type="common">Mucormycosis agent</name>
    <name type="synonym">Rhizopus arrhizus var. delemar</name>
    <dbReference type="NCBI Taxonomy" id="64495"/>
    <lineage>
        <taxon>Eukaryota</taxon>
        <taxon>Fungi</taxon>
        <taxon>Fungi incertae sedis</taxon>
        <taxon>Mucoromycota</taxon>
        <taxon>Mucoromycotina</taxon>
        <taxon>Mucoromycetes</taxon>
        <taxon>Mucorales</taxon>
        <taxon>Mucorineae</taxon>
        <taxon>Rhizopodaceae</taxon>
        <taxon>Rhizopus</taxon>
    </lineage>
</organism>
<dbReference type="Proteomes" id="UP000716291">
    <property type="component" value="Unassembled WGS sequence"/>
</dbReference>
<proteinExistence type="predicted"/>
<keyword evidence="1" id="KW-0472">Membrane</keyword>
<dbReference type="AlphaFoldDB" id="A0A9P6X5M8"/>
<evidence type="ECO:0008006" key="4">
    <source>
        <dbReference type="Google" id="ProtNLM"/>
    </source>
</evidence>
<dbReference type="InterPro" id="IPR009436">
    <property type="entry name" value="AGTRAP"/>
</dbReference>
<reference evidence="2" key="1">
    <citation type="journal article" date="2020" name="Microb. Genom.">
        <title>Genetic diversity of clinical and environmental Mucorales isolates obtained from an investigation of mucormycosis cases among solid organ transplant recipients.</title>
        <authorList>
            <person name="Nguyen M.H."/>
            <person name="Kaul D."/>
            <person name="Muto C."/>
            <person name="Cheng S.J."/>
            <person name="Richter R.A."/>
            <person name="Bruno V.M."/>
            <person name="Liu G."/>
            <person name="Beyhan S."/>
            <person name="Sundermann A.J."/>
            <person name="Mounaud S."/>
            <person name="Pasculle A.W."/>
            <person name="Nierman W.C."/>
            <person name="Driscoll E."/>
            <person name="Cumbie R."/>
            <person name="Clancy C.J."/>
            <person name="Dupont C.L."/>
        </authorList>
    </citation>
    <scope>NUCLEOTIDE SEQUENCE</scope>
    <source>
        <strain evidence="2">GL11</strain>
    </source>
</reference>
<sequence length="148" mass="16378">MDIARQLIQQSNLASLLGLHLSLSLFGSIATNPTYNLPIFFFGTWAYNYRDSNSPLKTFTLILGLSVLLDLIWFYLHSGNPQGESGYKFAIFFNTISFIFKPISIYASMANLQERGDSISAGNWTEAPGAFPAGGYQNVRDGDNTDFA</sequence>
<name>A0A9P6X5M8_RHIOR</name>
<dbReference type="Pfam" id="PF06396">
    <property type="entry name" value="AGTRAP"/>
    <property type="match status" value="1"/>
</dbReference>
<evidence type="ECO:0000256" key="1">
    <source>
        <dbReference type="SAM" id="Phobius"/>
    </source>
</evidence>
<gene>
    <name evidence="2" type="ORF">G6F64_008001</name>
</gene>
<accession>A0A9P6X5M8</accession>
<keyword evidence="1" id="KW-0812">Transmembrane</keyword>
<keyword evidence="3" id="KW-1185">Reference proteome</keyword>
<dbReference type="OrthoDB" id="2500246at2759"/>
<dbReference type="EMBL" id="JAANQT010001250">
    <property type="protein sequence ID" value="KAG1305911.1"/>
    <property type="molecule type" value="Genomic_DNA"/>
</dbReference>
<comment type="caution">
    <text evidence="2">The sequence shown here is derived from an EMBL/GenBank/DDBJ whole genome shotgun (WGS) entry which is preliminary data.</text>
</comment>
<protein>
    <recommendedName>
        <fullName evidence="4">Type-1 angiotensin II receptor-associated protein</fullName>
    </recommendedName>
</protein>
<feature type="transmembrane region" description="Helical" evidence="1">
    <location>
        <begin position="89"/>
        <end position="109"/>
    </location>
</feature>